<feature type="compositionally biased region" description="Basic and acidic residues" evidence="1">
    <location>
        <begin position="80"/>
        <end position="93"/>
    </location>
</feature>
<sequence>MHLRQPLTPSPTREHEGRGTVPLSARGRGQSQGKRDADDTTVKFTAQQRCGGGPAKRMAAQPSKSGHPAITRTRVFLAWDSKHKREQRPEATTRHPPCSPGESRRGGAWSYNRSRCDFTLSHELCSKPVQVYAKPRDEARSPEAMLDPPMASCSSRAGTLASATVTITIE</sequence>
<feature type="region of interest" description="Disordered" evidence="1">
    <location>
        <begin position="1"/>
        <end position="106"/>
    </location>
</feature>
<organism evidence="2 3">
    <name type="scientific">Rangifer tarandus platyrhynchus</name>
    <name type="common">Svalbard reindeer</name>
    <dbReference type="NCBI Taxonomy" id="3082113"/>
    <lineage>
        <taxon>Eukaryota</taxon>
        <taxon>Metazoa</taxon>
        <taxon>Chordata</taxon>
        <taxon>Craniata</taxon>
        <taxon>Vertebrata</taxon>
        <taxon>Euteleostomi</taxon>
        <taxon>Mammalia</taxon>
        <taxon>Eutheria</taxon>
        <taxon>Laurasiatheria</taxon>
        <taxon>Artiodactyla</taxon>
        <taxon>Ruminantia</taxon>
        <taxon>Pecora</taxon>
        <taxon>Cervidae</taxon>
        <taxon>Odocoileinae</taxon>
        <taxon>Rangifer</taxon>
    </lineage>
</organism>
<proteinExistence type="predicted"/>
<accession>A0ABN8Y0H2</accession>
<dbReference type="EMBL" id="OX459948">
    <property type="protein sequence ID" value="CAI9155110.1"/>
    <property type="molecule type" value="Genomic_DNA"/>
</dbReference>
<gene>
    <name evidence="2" type="ORF">MRATA1EN1_LOCUS4072</name>
</gene>
<evidence type="ECO:0000313" key="2">
    <source>
        <dbReference type="EMBL" id="CAI9155110.1"/>
    </source>
</evidence>
<evidence type="ECO:0000256" key="1">
    <source>
        <dbReference type="SAM" id="MobiDB-lite"/>
    </source>
</evidence>
<evidence type="ECO:0000313" key="3">
    <source>
        <dbReference type="Proteomes" id="UP001176941"/>
    </source>
</evidence>
<name>A0ABN8Y0H2_RANTA</name>
<protein>
    <submittedName>
        <fullName evidence="2">Uncharacterized protein</fullName>
    </submittedName>
</protein>
<keyword evidence="3" id="KW-1185">Reference proteome</keyword>
<dbReference type="Proteomes" id="UP001176941">
    <property type="component" value="Chromosome 12"/>
</dbReference>
<reference evidence="2" key="1">
    <citation type="submission" date="2023-04" db="EMBL/GenBank/DDBJ databases">
        <authorList>
            <consortium name="ELIXIR-Norway"/>
        </authorList>
    </citation>
    <scope>NUCLEOTIDE SEQUENCE [LARGE SCALE GENOMIC DNA]</scope>
</reference>